<protein>
    <submittedName>
        <fullName evidence="3">Copper amine oxidase N-terminal domain-containing protein</fullName>
    </submittedName>
</protein>
<dbReference type="RefSeq" id="WP_019107799.1">
    <property type="nucleotide sequence ID" value="NZ_CABKRY010000002.1"/>
</dbReference>
<evidence type="ECO:0000259" key="2">
    <source>
        <dbReference type="Pfam" id="PF07833"/>
    </source>
</evidence>
<reference evidence="3 4" key="1">
    <citation type="submission" date="2024-04" db="EMBL/GenBank/DDBJ databases">
        <title>Human intestinal bacterial collection.</title>
        <authorList>
            <person name="Pauvert C."/>
            <person name="Hitch T.C.A."/>
            <person name="Clavel T."/>
        </authorList>
    </citation>
    <scope>NUCLEOTIDE SEQUENCE [LARGE SCALE GENOMIC DNA]</scope>
    <source>
        <strain evidence="3 4">CLA-SR-H019</strain>
    </source>
</reference>
<feature type="signal peptide" evidence="1">
    <location>
        <begin position="1"/>
        <end position="20"/>
    </location>
</feature>
<dbReference type="EMBL" id="JBBNPP010000013">
    <property type="protein sequence ID" value="MEQ3347148.1"/>
    <property type="molecule type" value="Genomic_DNA"/>
</dbReference>
<evidence type="ECO:0000313" key="3">
    <source>
        <dbReference type="EMBL" id="MEQ3347148.1"/>
    </source>
</evidence>
<keyword evidence="4" id="KW-1185">Reference proteome</keyword>
<feature type="chain" id="PRO_5046868297" evidence="1">
    <location>
        <begin position="21"/>
        <end position="296"/>
    </location>
</feature>
<dbReference type="Gene3D" id="3.30.457.10">
    <property type="entry name" value="Copper amine oxidase-like, N-terminal domain"/>
    <property type="match status" value="1"/>
</dbReference>
<gene>
    <name evidence="3" type="ORF">AAA073_06855</name>
</gene>
<dbReference type="SUPFAM" id="SSF55383">
    <property type="entry name" value="Copper amine oxidase, domain N"/>
    <property type="match status" value="1"/>
</dbReference>
<dbReference type="Proteomes" id="UP001491691">
    <property type="component" value="Unassembled WGS sequence"/>
</dbReference>
<proteinExistence type="predicted"/>
<dbReference type="Pfam" id="PF07833">
    <property type="entry name" value="Cu_amine_oxidN1"/>
    <property type="match status" value="1"/>
</dbReference>
<dbReference type="InterPro" id="IPR036582">
    <property type="entry name" value="Mao_N_sf"/>
</dbReference>
<organism evidence="3 4">
    <name type="scientific">Peptoniphilus senegalensis</name>
    <dbReference type="NCBI Taxonomy" id="1465757"/>
    <lineage>
        <taxon>Bacteria</taxon>
        <taxon>Bacillati</taxon>
        <taxon>Bacillota</taxon>
        <taxon>Tissierellia</taxon>
        <taxon>Tissierellales</taxon>
        <taxon>Peptoniphilaceae</taxon>
        <taxon>Peptoniphilus</taxon>
    </lineage>
</organism>
<dbReference type="InterPro" id="IPR012854">
    <property type="entry name" value="Cu_amine_oxidase-like_N"/>
</dbReference>
<feature type="domain" description="Copper amine oxidase-like N-terminal" evidence="2">
    <location>
        <begin position="32"/>
        <end position="129"/>
    </location>
</feature>
<accession>A0ABV1J3X5</accession>
<evidence type="ECO:0000313" key="4">
    <source>
        <dbReference type="Proteomes" id="UP001491691"/>
    </source>
</evidence>
<keyword evidence="1" id="KW-0732">Signal</keyword>
<name>A0ABV1J3X5_9FIRM</name>
<sequence length="296" mass="34469">MKKKFILMLAFLFLFTSVNARSEKKMTLVINNKVFERDFIVKNDRIHIPLRLVSENLGADVNWKSDTSEVEILNKGKKIVFYINSNEYRIDNMVYTIDSAPFILKDTTYVPARALANAMGANLEWNEEKFYCAIDNGYEKDPTRDVDLSKDAKDLALINKLRKVTDLSDYLKDGVIRVEEVEDGKVYELFLKDYAKDKLSMRFVFDKNNNLKFYKFDYFPCEKYPFLEKHLSEEESKKVAREFMDIVGDKKRFLKENELNANQQVTPEAGTYNFYTKSSLIAVDASGGFVYAYSNK</sequence>
<evidence type="ECO:0000256" key="1">
    <source>
        <dbReference type="SAM" id="SignalP"/>
    </source>
</evidence>
<comment type="caution">
    <text evidence="3">The sequence shown here is derived from an EMBL/GenBank/DDBJ whole genome shotgun (WGS) entry which is preliminary data.</text>
</comment>